<organism evidence="2 3">
    <name type="scientific">Streptomyces halstedii</name>
    <dbReference type="NCBI Taxonomy" id="1944"/>
    <lineage>
        <taxon>Bacteria</taxon>
        <taxon>Bacillati</taxon>
        <taxon>Actinomycetota</taxon>
        <taxon>Actinomycetes</taxon>
        <taxon>Kitasatosporales</taxon>
        <taxon>Streptomycetaceae</taxon>
        <taxon>Streptomyces</taxon>
    </lineage>
</organism>
<dbReference type="EMBL" id="JAAGLQ010000663">
    <property type="protein sequence ID" value="NEA20001.1"/>
    <property type="molecule type" value="Genomic_DNA"/>
</dbReference>
<dbReference type="AlphaFoldDB" id="A0A6N9U833"/>
<dbReference type="RefSeq" id="WP_164349672.1">
    <property type="nucleotide sequence ID" value="NZ_JAAGLQ010000663.1"/>
</dbReference>
<comment type="caution">
    <text evidence="2">The sequence shown here is derived from an EMBL/GenBank/DDBJ whole genome shotgun (WGS) entry which is preliminary data.</text>
</comment>
<dbReference type="SMART" id="SM00530">
    <property type="entry name" value="HTH_XRE"/>
    <property type="match status" value="1"/>
</dbReference>
<dbReference type="PROSITE" id="PS50943">
    <property type="entry name" value="HTH_CROC1"/>
    <property type="match status" value="1"/>
</dbReference>
<dbReference type="InterPro" id="IPR010982">
    <property type="entry name" value="Lambda_DNA-bd_dom_sf"/>
</dbReference>
<protein>
    <submittedName>
        <fullName evidence="2">Helix-turn-helix domain-containing protein</fullName>
    </submittedName>
</protein>
<evidence type="ECO:0000313" key="3">
    <source>
        <dbReference type="Proteomes" id="UP000471293"/>
    </source>
</evidence>
<dbReference type="GO" id="GO:0003677">
    <property type="term" value="F:DNA binding"/>
    <property type="evidence" value="ECO:0007669"/>
    <property type="project" value="InterPro"/>
</dbReference>
<reference evidence="2 3" key="1">
    <citation type="submission" date="2020-01" db="EMBL/GenBank/DDBJ databases">
        <title>Insect and environment-associated Actinomycetes.</title>
        <authorList>
            <person name="Currrie C."/>
            <person name="Chevrette M."/>
            <person name="Carlson C."/>
            <person name="Stubbendieck R."/>
            <person name="Wendt-Pienkowski E."/>
        </authorList>
    </citation>
    <scope>NUCLEOTIDE SEQUENCE [LARGE SCALE GENOMIC DNA]</scope>
    <source>
        <strain evidence="2 3">SID11342</strain>
    </source>
</reference>
<gene>
    <name evidence="2" type="ORF">G3I29_32040</name>
</gene>
<dbReference type="Gene3D" id="1.10.260.40">
    <property type="entry name" value="lambda repressor-like DNA-binding domains"/>
    <property type="match status" value="1"/>
</dbReference>
<dbReference type="Proteomes" id="UP000471293">
    <property type="component" value="Unassembled WGS sequence"/>
</dbReference>
<dbReference type="CDD" id="cd00093">
    <property type="entry name" value="HTH_XRE"/>
    <property type="match status" value="1"/>
</dbReference>
<evidence type="ECO:0000313" key="2">
    <source>
        <dbReference type="EMBL" id="NEA20001.1"/>
    </source>
</evidence>
<name>A0A6N9U833_STRHA</name>
<sequence>MFGTLLRFYRERAGLSQEALGAKIGFSKSQVAMVERGERPPKGGFITGADAALGAQGALEAAGAKLRYSYLPAWTEEYTEHEAVAVALHNYENRVIPGILQTPGYAGHVFSCHCPPLDDEEIEGRVQTRLARHALLRRRPAPIVSFVLEQSVLTRPIGGEHVLKEQLHHLLDVAQLRHVDIQVMPPTRRTHAALNGPIFLLEPPEHEQLAYVEGQDGGNFVSDQARRNHLFTRYSLLRAQAHTPEDSLKLIREIAEAL</sequence>
<dbReference type="SUPFAM" id="SSF47413">
    <property type="entry name" value="lambda repressor-like DNA-binding domains"/>
    <property type="match status" value="1"/>
</dbReference>
<dbReference type="InterPro" id="IPR043917">
    <property type="entry name" value="DUF5753"/>
</dbReference>
<dbReference type="Pfam" id="PF13560">
    <property type="entry name" value="HTH_31"/>
    <property type="match status" value="1"/>
</dbReference>
<dbReference type="InterPro" id="IPR001387">
    <property type="entry name" value="Cro/C1-type_HTH"/>
</dbReference>
<dbReference type="Pfam" id="PF19054">
    <property type="entry name" value="DUF5753"/>
    <property type="match status" value="1"/>
</dbReference>
<evidence type="ECO:0000259" key="1">
    <source>
        <dbReference type="PROSITE" id="PS50943"/>
    </source>
</evidence>
<accession>A0A6N9U833</accession>
<proteinExistence type="predicted"/>
<feature type="domain" description="HTH cro/C1-type" evidence="1">
    <location>
        <begin position="6"/>
        <end position="42"/>
    </location>
</feature>